<protein>
    <submittedName>
        <fullName evidence="2">Type VII secretion protein EccB</fullName>
    </submittedName>
</protein>
<dbReference type="InterPro" id="IPR044857">
    <property type="entry name" value="T7SS_EccB_R1"/>
</dbReference>
<comment type="caution">
    <text evidence="2">The sequence shown here is derived from an EMBL/GenBank/DDBJ whole genome shotgun (WGS) entry which is preliminary data.</text>
</comment>
<dbReference type="GO" id="GO:0005576">
    <property type="term" value="C:extracellular region"/>
    <property type="evidence" value="ECO:0007669"/>
    <property type="project" value="TreeGrafter"/>
</dbReference>
<dbReference type="NCBIfam" id="TIGR03919">
    <property type="entry name" value="T7SS_EccB"/>
    <property type="match status" value="1"/>
</dbReference>
<keyword evidence="3" id="KW-1185">Reference proteome</keyword>
<dbReference type="Gene3D" id="3.30.2390.20">
    <property type="entry name" value="Type VII secretion system EccB, repeat 1 domain"/>
    <property type="match status" value="1"/>
</dbReference>
<keyword evidence="1" id="KW-0472">Membrane</keyword>
<feature type="transmembrane region" description="Helical" evidence="1">
    <location>
        <begin position="41"/>
        <end position="64"/>
    </location>
</feature>
<dbReference type="RefSeq" id="WP_083055607.1">
    <property type="nucleotide sequence ID" value="NZ_JACKVM010000008.1"/>
</dbReference>
<dbReference type="InterPro" id="IPR007795">
    <property type="entry name" value="T7SS_EccB"/>
</dbReference>
<keyword evidence="1" id="KW-1133">Transmembrane helix</keyword>
<sequence>MARRSVSRLEVSGYRFLLRRMEYALVSRDTRMLDDPIRGQSLALAAGVAVTAVVVAVCAVLALLRPHGTLGDDPIVLVRETAAVYVRVGDTLHPTPNLASARLIAGTPAQPRVIAAAMLTGARLGPMMGIAGAPGTVDPVADSSSAAWTVCDDAAEHDTTLFIGPRGARTDGRAVLAAARGSGRTFLLHDGGRAAIDLRDRAVVTAMRLEGIVPLSVSQSVLDALPERRPVRIPVPVTDPVGADFGGVLCASWLWTGIGQAPDTAVFTGTALPDGPAAIRLVQADGAGPQLDAVSMTGGRSVYVRAAGVAGDGQTTGPCHLVTASGAAFGVADDAAAGALGLPAPGTAPWPVLALLPRGPELAVDRATLLRDTVAAG</sequence>
<dbReference type="AlphaFoldDB" id="A0A1W9Z378"/>
<dbReference type="STRING" id="564198.BST17_03945"/>
<dbReference type="EMBL" id="MVHJ01000002">
    <property type="protein sequence ID" value="ORA06796.1"/>
    <property type="molecule type" value="Genomic_DNA"/>
</dbReference>
<evidence type="ECO:0000313" key="3">
    <source>
        <dbReference type="Proteomes" id="UP000192366"/>
    </source>
</evidence>
<dbReference type="PANTHER" id="PTHR40765">
    <property type="entry name" value="ESX-2 SECRETION SYSTEM ATPASE ECCB2"/>
    <property type="match status" value="1"/>
</dbReference>
<organism evidence="2 3">
    <name type="scientific">Mycolicibacterium bacteremicum</name>
    <name type="common">Mycobacterium bacteremicum</name>
    <dbReference type="NCBI Taxonomy" id="564198"/>
    <lineage>
        <taxon>Bacteria</taxon>
        <taxon>Bacillati</taxon>
        <taxon>Actinomycetota</taxon>
        <taxon>Actinomycetes</taxon>
        <taxon>Mycobacteriales</taxon>
        <taxon>Mycobacteriaceae</taxon>
        <taxon>Mycolicibacterium</taxon>
    </lineage>
</organism>
<keyword evidence="1" id="KW-0812">Transmembrane</keyword>
<proteinExistence type="predicted"/>
<dbReference type="Proteomes" id="UP000192366">
    <property type="component" value="Unassembled WGS sequence"/>
</dbReference>
<evidence type="ECO:0000313" key="2">
    <source>
        <dbReference type="EMBL" id="ORA06796.1"/>
    </source>
</evidence>
<name>A0A1W9Z378_MYCBA</name>
<gene>
    <name evidence="2" type="ORF">BST17_03945</name>
</gene>
<reference evidence="2 3" key="1">
    <citation type="submission" date="2017-02" db="EMBL/GenBank/DDBJ databases">
        <title>The new phylogeny of genus Mycobacterium.</title>
        <authorList>
            <person name="Tortoli E."/>
            <person name="Trovato A."/>
            <person name="Cirillo D.M."/>
        </authorList>
    </citation>
    <scope>NUCLEOTIDE SEQUENCE [LARGE SCALE GENOMIC DNA]</scope>
    <source>
        <strain evidence="2 3">DSM 45578</strain>
    </source>
</reference>
<evidence type="ECO:0000256" key="1">
    <source>
        <dbReference type="SAM" id="Phobius"/>
    </source>
</evidence>
<dbReference type="PANTHER" id="PTHR40765:SF2">
    <property type="entry name" value="ESX-2 SECRETION SYSTEM ATPASE ECCB2"/>
    <property type="match status" value="1"/>
</dbReference>
<dbReference type="OrthoDB" id="3847604at2"/>
<accession>A0A1W9Z378</accession>
<dbReference type="Pfam" id="PF05108">
    <property type="entry name" value="T7SS_ESX1_EccB"/>
    <property type="match status" value="2"/>
</dbReference>